<organism evidence="8 9">
    <name type="scientific">Rhynchospora breviuscula</name>
    <dbReference type="NCBI Taxonomy" id="2022672"/>
    <lineage>
        <taxon>Eukaryota</taxon>
        <taxon>Viridiplantae</taxon>
        <taxon>Streptophyta</taxon>
        <taxon>Embryophyta</taxon>
        <taxon>Tracheophyta</taxon>
        <taxon>Spermatophyta</taxon>
        <taxon>Magnoliopsida</taxon>
        <taxon>Liliopsida</taxon>
        <taxon>Poales</taxon>
        <taxon>Cyperaceae</taxon>
        <taxon>Cyperoideae</taxon>
        <taxon>Rhynchosporeae</taxon>
        <taxon>Rhynchospora</taxon>
    </lineage>
</organism>
<evidence type="ECO:0000313" key="8">
    <source>
        <dbReference type="EMBL" id="KAJ1685173.1"/>
    </source>
</evidence>
<evidence type="ECO:0000256" key="6">
    <source>
        <dbReference type="ARBA" id="ARBA00022842"/>
    </source>
</evidence>
<dbReference type="Pfam" id="PF08245">
    <property type="entry name" value="Mur_ligase_M"/>
    <property type="match status" value="1"/>
</dbReference>
<dbReference type="EMBL" id="JAMQYH010000005">
    <property type="protein sequence ID" value="KAJ1685173.1"/>
    <property type="molecule type" value="Genomic_DNA"/>
</dbReference>
<dbReference type="AlphaFoldDB" id="A0A9Q0C1A1"/>
<dbReference type="GO" id="GO:0005737">
    <property type="term" value="C:cytoplasm"/>
    <property type="evidence" value="ECO:0007669"/>
    <property type="project" value="TreeGrafter"/>
</dbReference>
<proteinExistence type="inferred from homology"/>
<dbReference type="GO" id="GO:0005524">
    <property type="term" value="F:ATP binding"/>
    <property type="evidence" value="ECO:0007669"/>
    <property type="project" value="UniProtKB-KW"/>
</dbReference>
<gene>
    <name evidence="8" type="ORF">LUZ63_016563</name>
</gene>
<evidence type="ECO:0000256" key="1">
    <source>
        <dbReference type="ARBA" id="ARBA00008276"/>
    </source>
</evidence>
<dbReference type="Gene3D" id="3.90.190.20">
    <property type="entry name" value="Mur ligase, C-terminal domain"/>
    <property type="match status" value="1"/>
</dbReference>
<evidence type="ECO:0000256" key="5">
    <source>
        <dbReference type="ARBA" id="ARBA00022840"/>
    </source>
</evidence>
<name>A0A9Q0C1A1_9POAL</name>
<dbReference type="PANTHER" id="PTHR11136">
    <property type="entry name" value="FOLYLPOLYGLUTAMATE SYNTHASE-RELATED"/>
    <property type="match status" value="1"/>
</dbReference>
<evidence type="ECO:0000313" key="9">
    <source>
        <dbReference type="Proteomes" id="UP001151287"/>
    </source>
</evidence>
<dbReference type="Proteomes" id="UP001151287">
    <property type="component" value="Unassembled WGS sequence"/>
</dbReference>
<keyword evidence="2" id="KW-0436">Ligase</keyword>
<evidence type="ECO:0000259" key="7">
    <source>
        <dbReference type="Pfam" id="PF08245"/>
    </source>
</evidence>
<keyword evidence="5" id="KW-0067">ATP-binding</keyword>
<dbReference type="GO" id="GO:0008841">
    <property type="term" value="F:dihydrofolate synthase activity"/>
    <property type="evidence" value="ECO:0007669"/>
    <property type="project" value="TreeGrafter"/>
</dbReference>
<dbReference type="OrthoDB" id="5212574at2759"/>
<dbReference type="InterPro" id="IPR036615">
    <property type="entry name" value="Mur_ligase_C_dom_sf"/>
</dbReference>
<feature type="domain" description="Mur ligase central" evidence="7">
    <location>
        <begin position="124"/>
        <end position="367"/>
    </location>
</feature>
<dbReference type="NCBIfam" id="TIGR01499">
    <property type="entry name" value="folC"/>
    <property type="match status" value="1"/>
</dbReference>
<dbReference type="PANTHER" id="PTHR11136:SF0">
    <property type="entry name" value="DIHYDROFOLATE SYNTHETASE-RELATED"/>
    <property type="match status" value="1"/>
</dbReference>
<dbReference type="PROSITE" id="PS01011">
    <property type="entry name" value="FOLYLPOLYGLU_SYNT_1"/>
    <property type="match status" value="1"/>
</dbReference>
<keyword evidence="6" id="KW-0460">Magnesium</keyword>
<evidence type="ECO:0000256" key="4">
    <source>
        <dbReference type="ARBA" id="ARBA00022741"/>
    </source>
</evidence>
<dbReference type="InterPro" id="IPR001645">
    <property type="entry name" value="Folylpolyglutamate_synth"/>
</dbReference>
<dbReference type="Gene3D" id="3.40.1190.10">
    <property type="entry name" value="Mur-like, catalytic domain"/>
    <property type="match status" value="1"/>
</dbReference>
<keyword evidence="4" id="KW-0547">Nucleotide-binding</keyword>
<evidence type="ECO:0000256" key="3">
    <source>
        <dbReference type="ARBA" id="ARBA00022723"/>
    </source>
</evidence>
<dbReference type="SUPFAM" id="SSF53623">
    <property type="entry name" value="MurD-like peptide ligases, catalytic domain"/>
    <property type="match status" value="1"/>
</dbReference>
<keyword evidence="3" id="KW-0479">Metal-binding</keyword>
<dbReference type="GO" id="GO:0046872">
    <property type="term" value="F:metal ion binding"/>
    <property type="evidence" value="ECO:0007669"/>
    <property type="project" value="UniProtKB-KW"/>
</dbReference>
<dbReference type="InterPro" id="IPR036565">
    <property type="entry name" value="Mur-like_cat_sf"/>
</dbReference>
<keyword evidence="9" id="KW-1185">Reference proteome</keyword>
<comment type="similarity">
    <text evidence="1">Belongs to the folylpolyglutamate synthase family.</text>
</comment>
<dbReference type="InterPro" id="IPR018109">
    <property type="entry name" value="Folylpolyglutamate_synth_CS"/>
</dbReference>
<dbReference type="PROSITE" id="PS01012">
    <property type="entry name" value="FOLYLPOLYGLU_SYNT_2"/>
    <property type="match status" value="1"/>
</dbReference>
<reference evidence="8" key="1">
    <citation type="journal article" date="2022" name="Cell">
        <title>Repeat-based holocentromeres influence genome architecture and karyotype evolution.</title>
        <authorList>
            <person name="Hofstatter P.G."/>
            <person name="Thangavel G."/>
            <person name="Lux T."/>
            <person name="Neumann P."/>
            <person name="Vondrak T."/>
            <person name="Novak P."/>
            <person name="Zhang M."/>
            <person name="Costa L."/>
            <person name="Castellani M."/>
            <person name="Scott A."/>
            <person name="Toegelov H."/>
            <person name="Fuchs J."/>
            <person name="Mata-Sucre Y."/>
            <person name="Dias Y."/>
            <person name="Vanzela A.L.L."/>
            <person name="Huettel B."/>
            <person name="Almeida C.C.S."/>
            <person name="Simkova H."/>
            <person name="Souza G."/>
            <person name="Pedrosa-Harand A."/>
            <person name="Macas J."/>
            <person name="Mayer K.F.X."/>
            <person name="Houben A."/>
            <person name="Marques A."/>
        </authorList>
    </citation>
    <scope>NUCLEOTIDE SEQUENCE</scope>
    <source>
        <strain evidence="8">RhyBre1mFocal</strain>
    </source>
</reference>
<dbReference type="GO" id="GO:0004326">
    <property type="term" value="F:tetrahydrofolylpolyglutamate synthase activity"/>
    <property type="evidence" value="ECO:0007669"/>
    <property type="project" value="InterPro"/>
</dbReference>
<protein>
    <recommendedName>
        <fullName evidence="7">Mur ligase central domain-containing protein</fullName>
    </recommendedName>
</protein>
<dbReference type="InterPro" id="IPR013221">
    <property type="entry name" value="Mur_ligase_cen"/>
</dbReference>
<dbReference type="SUPFAM" id="SSF53244">
    <property type="entry name" value="MurD-like peptide ligases, peptide-binding domain"/>
    <property type="match status" value="1"/>
</dbReference>
<sequence length="573" mass="62110">MLKTFSVHQNSKSFSLSSPTVPMLYPPHLLRPFSLHFGANVTKYRALFAQLRLPRLCSAMAGGGDDMAEMPDLMDYLERLKNYERIGVPRGAGTESDDGFDLGRMQRLLGRLGDPHTHFKSIHIAGTKGKGSVAAFISNILRNEGYKVGTYTSPHILTIRERISIGREGEPVSANLLNNLFLQVKSKIDESVASENGSLSHFEVFTALAFLVFSHETVDVAVVEAGLGGARDATNVIRSSELALSIITSIGKEHLEALGGSLQSIAMAKSGIIKEGRPVVIGGPLEPDIERIIRERAQLLDSPVLSTCHPGVSCSLKQYQVDYERPVQICDVGIEMHNNMEIDLQGLKLQMLGTHQLRNVVMATCAALCLHNQGLIVSKESIRAGLEQTCLQGRMQFLTKREASSVGADNISLLIDGAHTEASAKGLSEVIEAVHQDHPLALVVAMASDKDHFSFAKQLLSGRKPDVVLLTEVNIAGGKSRSISALDLKDIWNKAAQDVGIDIFDLGVISPELEEIPNTSRPVFTVCSNTPIRNIIAVASKLIQTRGKRDESGLVCVTGSLHLVSSLLSILHL</sequence>
<evidence type="ECO:0000256" key="2">
    <source>
        <dbReference type="ARBA" id="ARBA00022598"/>
    </source>
</evidence>
<comment type="caution">
    <text evidence="8">The sequence shown here is derived from an EMBL/GenBank/DDBJ whole genome shotgun (WGS) entry which is preliminary data.</text>
</comment>
<accession>A0A9Q0C1A1</accession>